<dbReference type="Pfam" id="PF22525">
    <property type="entry name" value="H2TH_5"/>
    <property type="match status" value="1"/>
</dbReference>
<sequence>MPLPKLTEEQRQAALKKAAEARQKRADLRKKLKSGEVNVKDIINKTDDPIVSRMKVSSLLESLPGIGKARAQKIMQDAGISPSRRIQGLGSKQKEILISSVSK</sequence>
<evidence type="ECO:0000313" key="3">
    <source>
        <dbReference type="EMBL" id="PIZ41635.1"/>
    </source>
</evidence>
<dbReference type="SUPFAM" id="SSF46946">
    <property type="entry name" value="S13-like H2TH domain"/>
    <property type="match status" value="1"/>
</dbReference>
<dbReference type="InterPro" id="IPR047806">
    <property type="entry name" value="IHF_actinobact"/>
</dbReference>
<evidence type="ECO:0000313" key="4">
    <source>
        <dbReference type="Proteomes" id="UP000230956"/>
    </source>
</evidence>
<dbReference type="GO" id="GO:0003676">
    <property type="term" value="F:nucleic acid binding"/>
    <property type="evidence" value="ECO:0007669"/>
    <property type="project" value="InterPro"/>
</dbReference>
<dbReference type="InterPro" id="IPR055201">
    <property type="entry name" value="IHF-like_H2TH"/>
</dbReference>
<protein>
    <submittedName>
        <fullName evidence="3">Integration host factor</fullName>
    </submittedName>
</protein>
<dbReference type="Proteomes" id="UP000230956">
    <property type="component" value="Unassembled WGS sequence"/>
</dbReference>
<evidence type="ECO:0000259" key="2">
    <source>
        <dbReference type="Pfam" id="PF22525"/>
    </source>
</evidence>
<reference evidence="4" key="1">
    <citation type="submission" date="2017-09" db="EMBL/GenBank/DDBJ databases">
        <title>Depth-based differentiation of microbial function through sediment-hosted aquifers and enrichment of novel symbionts in the deep terrestrial subsurface.</title>
        <authorList>
            <person name="Probst A.J."/>
            <person name="Ladd B."/>
            <person name="Jarett J.K."/>
            <person name="Geller-Mcgrath D.E."/>
            <person name="Sieber C.M.K."/>
            <person name="Emerson J.B."/>
            <person name="Anantharaman K."/>
            <person name="Thomas B.C."/>
            <person name="Malmstrom R."/>
            <person name="Stieglmeier M."/>
            <person name="Klingl A."/>
            <person name="Woyke T."/>
            <person name="Ryan C.M."/>
            <person name="Banfield J.F."/>
        </authorList>
    </citation>
    <scope>NUCLEOTIDE SEQUENCE [LARGE SCALE GENOMIC DNA]</scope>
</reference>
<dbReference type="NCBIfam" id="NF041260">
    <property type="entry name" value="actino_IHF"/>
    <property type="match status" value="1"/>
</dbReference>
<organism evidence="3 4">
    <name type="scientific">Candidatus Aquicultor secundus</name>
    <dbReference type="NCBI Taxonomy" id="1973895"/>
    <lineage>
        <taxon>Bacteria</taxon>
        <taxon>Bacillati</taxon>
        <taxon>Actinomycetota</taxon>
        <taxon>Candidatus Aquicultoria</taxon>
        <taxon>Candidatus Aquicultorales</taxon>
        <taxon>Candidatus Aquicultoraceae</taxon>
        <taxon>Candidatus Aquicultor</taxon>
    </lineage>
</organism>
<feature type="region of interest" description="Disordered" evidence="1">
    <location>
        <begin position="1"/>
        <end position="22"/>
    </location>
</feature>
<dbReference type="AlphaFoldDB" id="A0A2M7T9V5"/>
<comment type="caution">
    <text evidence="3">The sequence shown here is derived from an EMBL/GenBank/DDBJ whole genome shotgun (WGS) entry which is preliminary data.</text>
</comment>
<feature type="domain" description="Integration host factor-like helix-two turn-helix" evidence="2">
    <location>
        <begin position="32"/>
        <end position="99"/>
    </location>
</feature>
<evidence type="ECO:0000256" key="1">
    <source>
        <dbReference type="SAM" id="MobiDB-lite"/>
    </source>
</evidence>
<dbReference type="RefSeq" id="WP_286678467.1">
    <property type="nucleotide sequence ID" value="NZ_MNXI01000085.1"/>
</dbReference>
<gene>
    <name evidence="3" type="ORF">COY37_02045</name>
</gene>
<proteinExistence type="predicted"/>
<accession>A0A2M7T9V5</accession>
<name>A0A2M7T9V5_9ACTN</name>
<dbReference type="InterPro" id="IPR010979">
    <property type="entry name" value="Ribosomal_uS13-like_H2TH"/>
</dbReference>
<dbReference type="EMBL" id="PFNG01000049">
    <property type="protein sequence ID" value="PIZ41635.1"/>
    <property type="molecule type" value="Genomic_DNA"/>
</dbReference>
<dbReference type="Gene3D" id="1.10.8.50">
    <property type="match status" value="1"/>
</dbReference>